<dbReference type="RefSeq" id="WP_225978552.1">
    <property type="nucleotide sequence ID" value="NZ_BJFL01000022.1"/>
</dbReference>
<proteinExistence type="predicted"/>
<dbReference type="EMBL" id="BJFL01000022">
    <property type="protein sequence ID" value="GDY32210.1"/>
    <property type="molecule type" value="Genomic_DNA"/>
</dbReference>
<feature type="region of interest" description="Disordered" evidence="1">
    <location>
        <begin position="106"/>
        <end position="150"/>
    </location>
</feature>
<gene>
    <name evidence="2" type="ORF">GTS_38430</name>
</gene>
<reference evidence="3" key="1">
    <citation type="submission" date="2019-04" db="EMBL/GenBank/DDBJ databases">
        <title>Draft genome sequence of Pseudonocardiaceae bacterium SL3-2-4.</title>
        <authorList>
            <person name="Ningsih F."/>
            <person name="Yokota A."/>
            <person name="Sakai Y."/>
            <person name="Nanatani K."/>
            <person name="Yabe S."/>
            <person name="Oetari A."/>
            <person name="Sjamsuridzal W."/>
        </authorList>
    </citation>
    <scope>NUCLEOTIDE SEQUENCE [LARGE SCALE GENOMIC DNA]</scope>
    <source>
        <strain evidence="3">SL3-2-4</strain>
    </source>
</reference>
<feature type="compositionally biased region" description="Basic and acidic residues" evidence="1">
    <location>
        <begin position="140"/>
        <end position="150"/>
    </location>
</feature>
<protein>
    <submittedName>
        <fullName evidence="2">Uncharacterized protein</fullName>
    </submittedName>
</protein>
<name>A0A4D4JB23_9PSEU</name>
<keyword evidence="3" id="KW-1185">Reference proteome</keyword>
<evidence type="ECO:0000256" key="1">
    <source>
        <dbReference type="SAM" id="MobiDB-lite"/>
    </source>
</evidence>
<organism evidence="2 3">
    <name type="scientific">Gandjariella thermophila</name>
    <dbReference type="NCBI Taxonomy" id="1931992"/>
    <lineage>
        <taxon>Bacteria</taxon>
        <taxon>Bacillati</taxon>
        <taxon>Actinomycetota</taxon>
        <taxon>Actinomycetes</taxon>
        <taxon>Pseudonocardiales</taxon>
        <taxon>Pseudonocardiaceae</taxon>
        <taxon>Gandjariella</taxon>
    </lineage>
</organism>
<dbReference type="Proteomes" id="UP000298860">
    <property type="component" value="Unassembled WGS sequence"/>
</dbReference>
<comment type="caution">
    <text evidence="2">The sequence shown here is derived from an EMBL/GenBank/DDBJ whole genome shotgun (WGS) entry which is preliminary data.</text>
</comment>
<sequence>MIDDGLREAVLHRLALLDEAAEQGDAGDLLPLARTEIHRLTDGWRLLLSVHQPDERGRCGACQGWLRHRRWPCRVWVMAHRHLIGEGLPHRERRLPLRNPLGRWRAAGSAARRPAEFRRAAPPALPAPARAPRHALPESGARHALPDERA</sequence>
<accession>A0A4D4JB23</accession>
<evidence type="ECO:0000313" key="2">
    <source>
        <dbReference type="EMBL" id="GDY32210.1"/>
    </source>
</evidence>
<dbReference type="AlphaFoldDB" id="A0A4D4JB23"/>
<evidence type="ECO:0000313" key="3">
    <source>
        <dbReference type="Proteomes" id="UP000298860"/>
    </source>
</evidence>